<gene>
    <name evidence="3" type="ORF">ACFP71_16955</name>
</gene>
<reference evidence="4" key="1">
    <citation type="journal article" date="2019" name="Int. J. Syst. Evol. Microbiol.">
        <title>The Global Catalogue of Microorganisms (GCM) 10K type strain sequencing project: providing services to taxonomists for standard genome sequencing and annotation.</title>
        <authorList>
            <consortium name="The Broad Institute Genomics Platform"/>
            <consortium name="The Broad Institute Genome Sequencing Center for Infectious Disease"/>
            <person name="Wu L."/>
            <person name="Ma J."/>
        </authorList>
    </citation>
    <scope>NUCLEOTIDE SEQUENCE [LARGE SCALE GENOMIC DNA]</scope>
    <source>
        <strain evidence="4">CCUG 47105</strain>
    </source>
</reference>
<comment type="caution">
    <text evidence="3">The sequence shown here is derived from an EMBL/GenBank/DDBJ whole genome shotgun (WGS) entry which is preliminary data.</text>
</comment>
<feature type="compositionally biased region" description="Low complexity" evidence="1">
    <location>
        <begin position="373"/>
        <end position="391"/>
    </location>
</feature>
<dbReference type="EMBL" id="JBHSTM010000011">
    <property type="protein sequence ID" value="MFC6426525.1"/>
    <property type="molecule type" value="Genomic_DNA"/>
</dbReference>
<dbReference type="Pfam" id="PF12146">
    <property type="entry name" value="Hydrolase_4"/>
    <property type="match status" value="1"/>
</dbReference>
<dbReference type="SUPFAM" id="SSF53474">
    <property type="entry name" value="alpha/beta-Hydrolases"/>
    <property type="match status" value="1"/>
</dbReference>
<keyword evidence="4" id="KW-1185">Reference proteome</keyword>
<feature type="domain" description="Serine aminopeptidase S33" evidence="2">
    <location>
        <begin position="69"/>
        <end position="276"/>
    </location>
</feature>
<organism evidence="3 4">
    <name type="scientific">Oerskovia paurometabola</name>
    <dbReference type="NCBI Taxonomy" id="162170"/>
    <lineage>
        <taxon>Bacteria</taxon>
        <taxon>Bacillati</taxon>
        <taxon>Actinomycetota</taxon>
        <taxon>Actinomycetes</taxon>
        <taxon>Micrococcales</taxon>
        <taxon>Cellulomonadaceae</taxon>
        <taxon>Oerskovia</taxon>
    </lineage>
</organism>
<dbReference type="InterPro" id="IPR029058">
    <property type="entry name" value="AB_hydrolase_fold"/>
</dbReference>
<dbReference type="RefSeq" id="WP_204806783.1">
    <property type="nucleotide sequence ID" value="NZ_BAAAIY010000007.1"/>
</dbReference>
<proteinExistence type="predicted"/>
<evidence type="ECO:0000259" key="2">
    <source>
        <dbReference type="Pfam" id="PF12146"/>
    </source>
</evidence>
<dbReference type="InterPro" id="IPR022742">
    <property type="entry name" value="Hydrolase_4"/>
</dbReference>
<feature type="region of interest" description="Disordered" evidence="1">
    <location>
        <begin position="348"/>
        <end position="406"/>
    </location>
</feature>
<accession>A0ABW1XHJ7</accession>
<name>A0ABW1XHJ7_9CELL</name>
<evidence type="ECO:0000313" key="4">
    <source>
        <dbReference type="Proteomes" id="UP001596305"/>
    </source>
</evidence>
<keyword evidence="3" id="KW-0378">Hydrolase</keyword>
<dbReference type="GO" id="GO:0016787">
    <property type="term" value="F:hydrolase activity"/>
    <property type="evidence" value="ECO:0007669"/>
    <property type="project" value="UniProtKB-KW"/>
</dbReference>
<dbReference type="Gene3D" id="3.40.50.1820">
    <property type="entry name" value="alpha/beta hydrolase"/>
    <property type="match status" value="1"/>
</dbReference>
<evidence type="ECO:0000256" key="1">
    <source>
        <dbReference type="SAM" id="MobiDB-lite"/>
    </source>
</evidence>
<dbReference type="Proteomes" id="UP001596305">
    <property type="component" value="Unassembled WGS sequence"/>
</dbReference>
<evidence type="ECO:0000313" key="3">
    <source>
        <dbReference type="EMBL" id="MFC6426525.1"/>
    </source>
</evidence>
<feature type="compositionally biased region" description="Basic residues" evidence="1">
    <location>
        <begin position="392"/>
        <end position="406"/>
    </location>
</feature>
<protein>
    <submittedName>
        <fullName evidence="3">Alpha/beta hydrolase</fullName>
    </submittedName>
</protein>
<sequence>MPEPTAPTAETRGWVPDVLDGFEQLTLPLDPDDEGEVVATLVRRRRAAGGDPLHGGARPTGVRDRGIDVLYVHGWSDYFFQTGLADFWEGQGARFFALDLRKYGRSLRPGQTPGFVTSLATYDEDIEAALAAMGHGVLTADPAMRERGLILMGHSTGGLTLSLWTARNQDRVTGLVLNSPWLEFQARDIGRKMLAPAIALQARLDPRVPLPQVDLGFYTRSVSRTLDGEWDYDLTWRPVRGFVVHGGWLNAVLHGQAAVELGLGITLPVLVLLSTSSTLAPRWTPEMMHSDTALDVVGIARRSTDLGRLVVLARIEGALHDVVLSAAPVRAVAYEQIATWVHGYVPEPAREPDPGSGEAGPGATGVSGWAPVRWARSAAGSVGSSVRGWAARARRTRGSRARRPQA</sequence>